<keyword evidence="4 6" id="KW-0067">ATP-binding</keyword>
<dbReference type="InterPro" id="IPR003439">
    <property type="entry name" value="ABC_transporter-like_ATP-bd"/>
</dbReference>
<sequence>MTSLSSANPAPDLSASASAAHVAFDRVTKTFGPLPVVAEPFSLAIARNEFIVFLGPSGCGKTTLMRMVGGLDEPTSGVIRLAGEIVRGPDWRRGMVSQSYSSFPWLTVAENVAFGMRYRKDLTASEKLARRDHYLELVGLEDFADTYPNRISGGMRQRVAIARTLAAGSEVLLMDEPFGALDAQRRERLQVELRRLQQQDAKTIIFVTHDVEEAAFLADRVVVFSKRPARITALVDVASRLGPDRPVELRETPDFFALRTELLHAVRQSGEEEE</sequence>
<dbReference type="PROSITE" id="PS50893">
    <property type="entry name" value="ABC_TRANSPORTER_2"/>
    <property type="match status" value="1"/>
</dbReference>
<evidence type="ECO:0000259" key="5">
    <source>
        <dbReference type="PROSITE" id="PS50893"/>
    </source>
</evidence>
<dbReference type="SMART" id="SM00382">
    <property type="entry name" value="AAA"/>
    <property type="match status" value="1"/>
</dbReference>
<dbReference type="RefSeq" id="WP_099557164.1">
    <property type="nucleotide sequence ID" value="NZ_LT960614.1"/>
</dbReference>
<dbReference type="Proteomes" id="UP000223606">
    <property type="component" value="Chromosome 1"/>
</dbReference>
<reference evidence="7" key="1">
    <citation type="submission" date="2017-09" db="EMBL/GenBank/DDBJ databases">
        <title>Genome sequence of Nannocystis excedens DSM 71.</title>
        <authorList>
            <person name="Blom J."/>
        </authorList>
    </citation>
    <scope>NUCLEOTIDE SEQUENCE [LARGE SCALE GENOMIC DNA]</scope>
    <source>
        <strain evidence="7">type strain: E19</strain>
    </source>
</reference>
<feature type="domain" description="ABC transporter" evidence="5">
    <location>
        <begin position="22"/>
        <end position="251"/>
    </location>
</feature>
<name>A0A2C9DAR1_9HYPH</name>
<keyword evidence="6" id="KW-0378">Hydrolase</keyword>
<dbReference type="SUPFAM" id="SSF52540">
    <property type="entry name" value="P-loop containing nucleoside triphosphate hydrolases"/>
    <property type="match status" value="1"/>
</dbReference>
<evidence type="ECO:0000256" key="2">
    <source>
        <dbReference type="ARBA" id="ARBA00022448"/>
    </source>
</evidence>
<dbReference type="GO" id="GO:0016887">
    <property type="term" value="F:ATP hydrolysis activity"/>
    <property type="evidence" value="ECO:0007669"/>
    <property type="project" value="InterPro"/>
</dbReference>
<dbReference type="PROSITE" id="PS00211">
    <property type="entry name" value="ABC_TRANSPORTER_1"/>
    <property type="match status" value="1"/>
</dbReference>
<keyword evidence="2" id="KW-0813">Transport</keyword>
<gene>
    <name evidence="6" type="primary">cmpD_5</name>
    <name evidence="6" type="ORF">HDIA_3290</name>
</gene>
<dbReference type="CDD" id="cd03293">
    <property type="entry name" value="ABC_NrtD_SsuB_transporters"/>
    <property type="match status" value="1"/>
</dbReference>
<dbReference type="Gene3D" id="3.40.50.300">
    <property type="entry name" value="P-loop containing nucleotide triphosphate hydrolases"/>
    <property type="match status" value="1"/>
</dbReference>
<accession>A0A2C9DAR1</accession>
<organism evidence="6 7">
    <name type="scientific">Hartmannibacter diazotrophicus</name>
    <dbReference type="NCBI Taxonomy" id="1482074"/>
    <lineage>
        <taxon>Bacteria</taxon>
        <taxon>Pseudomonadati</taxon>
        <taxon>Pseudomonadota</taxon>
        <taxon>Alphaproteobacteria</taxon>
        <taxon>Hyphomicrobiales</taxon>
        <taxon>Pleomorphomonadaceae</taxon>
        <taxon>Hartmannibacter</taxon>
    </lineage>
</organism>
<dbReference type="EC" id="3.6.3.-" evidence="6"/>
<dbReference type="InterPro" id="IPR017871">
    <property type="entry name" value="ABC_transporter-like_CS"/>
</dbReference>
<comment type="similarity">
    <text evidence="1">Belongs to the ABC transporter superfamily.</text>
</comment>
<dbReference type="InterPro" id="IPR003593">
    <property type="entry name" value="AAA+_ATPase"/>
</dbReference>
<dbReference type="EMBL" id="LT960614">
    <property type="protein sequence ID" value="SON56831.1"/>
    <property type="molecule type" value="Genomic_DNA"/>
</dbReference>
<evidence type="ECO:0000256" key="1">
    <source>
        <dbReference type="ARBA" id="ARBA00005417"/>
    </source>
</evidence>
<dbReference type="GO" id="GO:0005524">
    <property type="term" value="F:ATP binding"/>
    <property type="evidence" value="ECO:0007669"/>
    <property type="project" value="UniProtKB-KW"/>
</dbReference>
<dbReference type="KEGG" id="hdi:HDIA_3290"/>
<evidence type="ECO:0000313" key="7">
    <source>
        <dbReference type="Proteomes" id="UP000223606"/>
    </source>
</evidence>
<keyword evidence="7" id="KW-1185">Reference proteome</keyword>
<evidence type="ECO:0000313" key="6">
    <source>
        <dbReference type="EMBL" id="SON56831.1"/>
    </source>
</evidence>
<dbReference type="PANTHER" id="PTHR42788">
    <property type="entry name" value="TAURINE IMPORT ATP-BINDING PROTEIN-RELATED"/>
    <property type="match status" value="1"/>
</dbReference>
<dbReference type="AlphaFoldDB" id="A0A2C9DAR1"/>
<dbReference type="OrthoDB" id="9807242at2"/>
<evidence type="ECO:0000256" key="3">
    <source>
        <dbReference type="ARBA" id="ARBA00022741"/>
    </source>
</evidence>
<dbReference type="InterPro" id="IPR027417">
    <property type="entry name" value="P-loop_NTPase"/>
</dbReference>
<evidence type="ECO:0000256" key="4">
    <source>
        <dbReference type="ARBA" id="ARBA00022840"/>
    </source>
</evidence>
<protein>
    <submittedName>
        <fullName evidence="6">Bicarbonate transport ATP-binding protein CmpD</fullName>
        <ecNumber evidence="6">3.6.3.-</ecNumber>
    </submittedName>
</protein>
<dbReference type="Pfam" id="PF00005">
    <property type="entry name" value="ABC_tran"/>
    <property type="match status" value="1"/>
</dbReference>
<keyword evidence="3" id="KW-0547">Nucleotide-binding</keyword>
<dbReference type="InterPro" id="IPR050166">
    <property type="entry name" value="ABC_transporter_ATP-bind"/>
</dbReference>
<dbReference type="PANTHER" id="PTHR42788:SF13">
    <property type="entry name" value="ALIPHATIC SULFONATES IMPORT ATP-BINDING PROTEIN SSUB"/>
    <property type="match status" value="1"/>
</dbReference>
<proteinExistence type="inferred from homology"/>